<dbReference type="EMBL" id="JYON01000036">
    <property type="protein sequence ID" value="KJH69673.1"/>
    <property type="molecule type" value="Genomic_DNA"/>
</dbReference>
<dbReference type="PANTHER" id="PTHR43689:SF8">
    <property type="entry name" value="ALPHA_BETA-HYDROLASES SUPERFAMILY PROTEIN"/>
    <property type="match status" value="1"/>
</dbReference>
<dbReference type="InterPro" id="IPR029058">
    <property type="entry name" value="AB_hydrolase_fold"/>
</dbReference>
<keyword evidence="3" id="KW-1185">Reference proteome</keyword>
<dbReference type="OrthoDB" id="9780765at2"/>
<organism evidence="2 3">
    <name type="scientific">Aliterella atlantica CENA595</name>
    <dbReference type="NCBI Taxonomy" id="1618023"/>
    <lineage>
        <taxon>Bacteria</taxon>
        <taxon>Bacillati</taxon>
        <taxon>Cyanobacteriota</taxon>
        <taxon>Cyanophyceae</taxon>
        <taxon>Chroococcidiopsidales</taxon>
        <taxon>Aliterellaceae</taxon>
        <taxon>Aliterella</taxon>
    </lineage>
</organism>
<dbReference type="PRINTS" id="PR00111">
    <property type="entry name" value="ABHYDROLASE"/>
</dbReference>
<dbReference type="Pfam" id="PF00561">
    <property type="entry name" value="Abhydrolase_1"/>
    <property type="match status" value="1"/>
</dbReference>
<dbReference type="InterPro" id="IPR000073">
    <property type="entry name" value="AB_hydrolase_1"/>
</dbReference>
<dbReference type="RefSeq" id="WP_045056922.1">
    <property type="nucleotide sequence ID" value="NZ_CAWMDP010000035.1"/>
</dbReference>
<evidence type="ECO:0000259" key="1">
    <source>
        <dbReference type="Pfam" id="PF00561"/>
    </source>
</evidence>
<evidence type="ECO:0000313" key="3">
    <source>
        <dbReference type="Proteomes" id="UP000032452"/>
    </source>
</evidence>
<comment type="caution">
    <text evidence="2">The sequence shown here is derived from an EMBL/GenBank/DDBJ whole genome shotgun (WGS) entry which is preliminary data.</text>
</comment>
<keyword evidence="2" id="KW-0378">Hydrolase</keyword>
<proteinExistence type="predicted"/>
<dbReference type="PANTHER" id="PTHR43689">
    <property type="entry name" value="HYDROLASE"/>
    <property type="match status" value="1"/>
</dbReference>
<dbReference type="Proteomes" id="UP000032452">
    <property type="component" value="Unassembled WGS sequence"/>
</dbReference>
<dbReference type="PATRIC" id="fig|1618023.3.peg.2987"/>
<dbReference type="Gene3D" id="3.40.50.1820">
    <property type="entry name" value="alpha/beta hydrolase"/>
    <property type="match status" value="1"/>
</dbReference>
<dbReference type="GO" id="GO:0016787">
    <property type="term" value="F:hydrolase activity"/>
    <property type="evidence" value="ECO:0007669"/>
    <property type="project" value="UniProtKB-KW"/>
</dbReference>
<protein>
    <submittedName>
        <fullName evidence="2">2-hydroxy-6-oxohepta-2,4-dienoate hydrolase</fullName>
    </submittedName>
</protein>
<reference evidence="2 3" key="1">
    <citation type="submission" date="2015-02" db="EMBL/GenBank/DDBJ databases">
        <title>Draft genome of a novel marine cyanobacterium (Chroococcales) isolated from South Atlantic Ocean.</title>
        <authorList>
            <person name="Rigonato J."/>
            <person name="Alvarenga D.O."/>
            <person name="Branco L.H."/>
            <person name="Varani A.M."/>
            <person name="Brandini F.P."/>
            <person name="Fiore M.F."/>
        </authorList>
    </citation>
    <scope>NUCLEOTIDE SEQUENCE [LARGE SCALE GENOMIC DNA]</scope>
    <source>
        <strain evidence="2 3">CENA595</strain>
    </source>
</reference>
<evidence type="ECO:0000313" key="2">
    <source>
        <dbReference type="EMBL" id="KJH69673.1"/>
    </source>
</evidence>
<dbReference type="AlphaFoldDB" id="A0A0D8ZLI6"/>
<dbReference type="SUPFAM" id="SSF53474">
    <property type="entry name" value="alpha/beta-Hydrolases"/>
    <property type="match status" value="1"/>
</dbReference>
<name>A0A0D8ZLI6_9CYAN</name>
<feature type="domain" description="AB hydrolase-1" evidence="1">
    <location>
        <begin position="52"/>
        <end position="281"/>
    </location>
</feature>
<dbReference type="STRING" id="1618023.UH38_22355"/>
<accession>A0A0D8ZLI6</accession>
<sequence>MFANFLPHDVYFLRKSESITLAQNIQREAINTPLSEQAIATSYVHQGTGNTPILLLHGFDSSVLEFRSIIPLLESKNAIWAVDLLGFGFTERLPQINYNPYTIKTHLYSFWQQLINQSVMLVGTSMGGATAIDFTLTYPHAVKQLVLINSIGFSGDVSFGKYLFSPIDSWAVEYWRQRKLQALFFGSNFGNLQPSEIEAIRCATLHLEMPNWREATISFTKSGGYSDIAKKVAQIDKETLILWGELDDTLPKLDAERFRNAIANSQLTMLNCGHVPHLEQPSIVASCLQRFDKATRHTTD</sequence>
<gene>
    <name evidence="2" type="ORF">UH38_22355</name>
</gene>